<reference evidence="1" key="2">
    <citation type="journal article" date="2023" name="IMA Fungus">
        <title>Comparative genomic study of the Penicillium genus elucidates a diverse pangenome and 15 lateral gene transfer events.</title>
        <authorList>
            <person name="Petersen C."/>
            <person name="Sorensen T."/>
            <person name="Nielsen M.R."/>
            <person name="Sondergaard T.E."/>
            <person name="Sorensen J.L."/>
            <person name="Fitzpatrick D.A."/>
            <person name="Frisvad J.C."/>
            <person name="Nielsen K.L."/>
        </authorList>
    </citation>
    <scope>NUCLEOTIDE SEQUENCE</scope>
    <source>
        <strain evidence="1">IBT 3081</strain>
    </source>
</reference>
<keyword evidence="2" id="KW-1185">Reference proteome</keyword>
<proteinExistence type="predicted"/>
<evidence type="ECO:0000313" key="1">
    <source>
        <dbReference type="EMBL" id="KAJ5355952.1"/>
    </source>
</evidence>
<dbReference type="RefSeq" id="XP_056574099.1">
    <property type="nucleotide sequence ID" value="XM_056728284.1"/>
</dbReference>
<comment type="caution">
    <text evidence="1">The sequence shown here is derived from an EMBL/GenBank/DDBJ whole genome shotgun (WGS) entry which is preliminary data.</text>
</comment>
<gene>
    <name evidence="1" type="ORF">N7517_010561</name>
</gene>
<accession>A0A9W9R923</accession>
<dbReference type="EMBL" id="JAPZBT010000006">
    <property type="protein sequence ID" value="KAJ5355952.1"/>
    <property type="molecule type" value="Genomic_DNA"/>
</dbReference>
<evidence type="ECO:0000313" key="2">
    <source>
        <dbReference type="Proteomes" id="UP001147752"/>
    </source>
</evidence>
<sequence>MGAPGPFHFDINECKFVAHEDLLDAKKAGNDFVRRGIDSERTDWTVQDDPRPCQAKGQAWD</sequence>
<dbReference type="AlphaFoldDB" id="A0A9W9R923"/>
<name>A0A9W9R923_9EURO</name>
<dbReference type="GeneID" id="81467467"/>
<reference evidence="1" key="1">
    <citation type="submission" date="2022-12" db="EMBL/GenBank/DDBJ databases">
        <authorList>
            <person name="Petersen C."/>
        </authorList>
    </citation>
    <scope>NUCLEOTIDE SEQUENCE</scope>
    <source>
        <strain evidence="1">IBT 3081</strain>
    </source>
</reference>
<organism evidence="1 2">
    <name type="scientific">Penicillium concentricum</name>
    <dbReference type="NCBI Taxonomy" id="293559"/>
    <lineage>
        <taxon>Eukaryota</taxon>
        <taxon>Fungi</taxon>
        <taxon>Dikarya</taxon>
        <taxon>Ascomycota</taxon>
        <taxon>Pezizomycotina</taxon>
        <taxon>Eurotiomycetes</taxon>
        <taxon>Eurotiomycetidae</taxon>
        <taxon>Eurotiales</taxon>
        <taxon>Aspergillaceae</taxon>
        <taxon>Penicillium</taxon>
    </lineage>
</organism>
<protein>
    <submittedName>
        <fullName evidence="1">Uncharacterized protein</fullName>
    </submittedName>
</protein>
<dbReference type="Proteomes" id="UP001147752">
    <property type="component" value="Unassembled WGS sequence"/>
</dbReference>